<dbReference type="InterPro" id="IPR029028">
    <property type="entry name" value="Alpha/beta_knot_MTases"/>
</dbReference>
<sequence>MVLLIPVDDPDDERLAVFRLNERQLSTRPQRRSDDGEGLFMAEGDLVVERALEAGCEPVVALVDELRPPPVTAVLADRAPVYAGGERIRALVTKLGVPNSIVAIFRRPPRTTVATLAATATRLVLVEAVDNPANIGAIVRNATGLGWDGLVVDGTSADPLARRSLRVSMGHALVLPHARTADMGATVTELAAAGFTVAALTPAPDAVDIDTVDPPERLAVCLGAERVGLSPEVLAACTLRVRIPMHHGVDSLNVAAATAITCHALRRR</sequence>
<accession>A0A6J6CD29</accession>
<dbReference type="GO" id="GO:0032259">
    <property type="term" value="P:methylation"/>
    <property type="evidence" value="ECO:0007669"/>
    <property type="project" value="UniProtKB-KW"/>
</dbReference>
<evidence type="ECO:0000313" key="4">
    <source>
        <dbReference type="EMBL" id="CAB4549246.1"/>
    </source>
</evidence>
<feature type="domain" description="tRNA/rRNA methyltransferase SpoU type" evidence="3">
    <location>
        <begin position="123"/>
        <end position="263"/>
    </location>
</feature>
<dbReference type="Pfam" id="PF00588">
    <property type="entry name" value="SpoU_methylase"/>
    <property type="match status" value="1"/>
</dbReference>
<dbReference type="Gene3D" id="3.30.1330.30">
    <property type="match status" value="1"/>
</dbReference>
<dbReference type="SUPFAM" id="SSF75217">
    <property type="entry name" value="alpha/beta knot"/>
    <property type="match status" value="1"/>
</dbReference>
<dbReference type="GO" id="GO:0003723">
    <property type="term" value="F:RNA binding"/>
    <property type="evidence" value="ECO:0007669"/>
    <property type="project" value="InterPro"/>
</dbReference>
<dbReference type="GO" id="GO:0006396">
    <property type="term" value="P:RNA processing"/>
    <property type="evidence" value="ECO:0007669"/>
    <property type="project" value="InterPro"/>
</dbReference>
<dbReference type="InterPro" id="IPR029064">
    <property type="entry name" value="Ribosomal_eL30-like_sf"/>
</dbReference>
<name>A0A6J6CD29_9ZZZZ</name>
<dbReference type="InterPro" id="IPR001537">
    <property type="entry name" value="SpoU_MeTrfase"/>
</dbReference>
<evidence type="ECO:0000259" key="3">
    <source>
        <dbReference type="Pfam" id="PF00588"/>
    </source>
</evidence>
<protein>
    <submittedName>
        <fullName evidence="4">Unannotated protein</fullName>
    </submittedName>
</protein>
<dbReference type="CDD" id="cd18095">
    <property type="entry name" value="SpoU-like_rRNA-MTase"/>
    <property type="match status" value="1"/>
</dbReference>
<dbReference type="PANTHER" id="PTHR43191:SF12">
    <property type="entry name" value="RRNA METHYLASE"/>
    <property type="match status" value="1"/>
</dbReference>
<dbReference type="Gene3D" id="3.40.1280.10">
    <property type="match status" value="1"/>
</dbReference>
<keyword evidence="1" id="KW-0489">Methyltransferase</keyword>
<dbReference type="EMBL" id="CAEZSR010000023">
    <property type="protein sequence ID" value="CAB4549246.1"/>
    <property type="molecule type" value="Genomic_DNA"/>
</dbReference>
<gene>
    <name evidence="4" type="ORF">UFOPK1493_00922</name>
</gene>
<dbReference type="InterPro" id="IPR051259">
    <property type="entry name" value="rRNA_Methyltransferase"/>
</dbReference>
<dbReference type="GO" id="GO:0008173">
    <property type="term" value="F:RNA methyltransferase activity"/>
    <property type="evidence" value="ECO:0007669"/>
    <property type="project" value="InterPro"/>
</dbReference>
<reference evidence="4" key="1">
    <citation type="submission" date="2020-05" db="EMBL/GenBank/DDBJ databases">
        <authorList>
            <person name="Chiriac C."/>
            <person name="Salcher M."/>
            <person name="Ghai R."/>
            <person name="Kavagutti S V."/>
        </authorList>
    </citation>
    <scope>NUCLEOTIDE SEQUENCE</scope>
</reference>
<dbReference type="SUPFAM" id="SSF55315">
    <property type="entry name" value="L30e-like"/>
    <property type="match status" value="1"/>
</dbReference>
<dbReference type="PANTHER" id="PTHR43191">
    <property type="entry name" value="RRNA METHYLTRANSFERASE 3"/>
    <property type="match status" value="1"/>
</dbReference>
<evidence type="ECO:0000256" key="1">
    <source>
        <dbReference type="ARBA" id="ARBA00022603"/>
    </source>
</evidence>
<keyword evidence="2" id="KW-0808">Transferase</keyword>
<dbReference type="InterPro" id="IPR029026">
    <property type="entry name" value="tRNA_m1G_MTases_N"/>
</dbReference>
<organism evidence="4">
    <name type="scientific">freshwater metagenome</name>
    <dbReference type="NCBI Taxonomy" id="449393"/>
    <lineage>
        <taxon>unclassified sequences</taxon>
        <taxon>metagenomes</taxon>
        <taxon>ecological metagenomes</taxon>
    </lineage>
</organism>
<evidence type="ECO:0000256" key="2">
    <source>
        <dbReference type="ARBA" id="ARBA00022679"/>
    </source>
</evidence>
<proteinExistence type="predicted"/>
<dbReference type="AlphaFoldDB" id="A0A6J6CD29"/>